<name>A0ABD1UX96_9LAMI</name>
<gene>
    <name evidence="1" type="ORF">Fot_22277</name>
</gene>
<organism evidence="1 2">
    <name type="scientific">Forsythia ovata</name>
    <dbReference type="NCBI Taxonomy" id="205694"/>
    <lineage>
        <taxon>Eukaryota</taxon>
        <taxon>Viridiplantae</taxon>
        <taxon>Streptophyta</taxon>
        <taxon>Embryophyta</taxon>
        <taxon>Tracheophyta</taxon>
        <taxon>Spermatophyta</taxon>
        <taxon>Magnoliopsida</taxon>
        <taxon>eudicotyledons</taxon>
        <taxon>Gunneridae</taxon>
        <taxon>Pentapetalae</taxon>
        <taxon>asterids</taxon>
        <taxon>lamiids</taxon>
        <taxon>Lamiales</taxon>
        <taxon>Oleaceae</taxon>
        <taxon>Forsythieae</taxon>
        <taxon>Forsythia</taxon>
    </lineage>
</organism>
<reference evidence="2" key="1">
    <citation type="submission" date="2024-07" db="EMBL/GenBank/DDBJ databases">
        <title>Two chromosome-level genome assemblies of Korean endemic species Abeliophyllum distichum and Forsythia ovata (Oleaceae).</title>
        <authorList>
            <person name="Jang H."/>
        </authorList>
    </citation>
    <scope>NUCLEOTIDE SEQUENCE [LARGE SCALE GENOMIC DNA]</scope>
</reference>
<dbReference type="EMBL" id="JBFOLJ010000006">
    <property type="protein sequence ID" value="KAL2529676.1"/>
    <property type="molecule type" value="Genomic_DNA"/>
</dbReference>
<accession>A0ABD1UX96</accession>
<dbReference type="AlphaFoldDB" id="A0ABD1UX96"/>
<comment type="caution">
    <text evidence="1">The sequence shown here is derived from an EMBL/GenBank/DDBJ whole genome shotgun (WGS) entry which is preliminary data.</text>
</comment>
<evidence type="ECO:0000313" key="2">
    <source>
        <dbReference type="Proteomes" id="UP001604277"/>
    </source>
</evidence>
<keyword evidence="2" id="KW-1185">Reference proteome</keyword>
<proteinExistence type="predicted"/>
<evidence type="ECO:0000313" key="1">
    <source>
        <dbReference type="EMBL" id="KAL2529676.1"/>
    </source>
</evidence>
<sequence length="206" mass="23422">MTTSNTHHRRATSTVRQRSSVVAVLESDFNSLDAVNDSDGDVNNNNGMKNLYRRVVELVWEKSSESGTKGWSNGKDEENKMVRTGWNNQGMAEAAVAKFSSQPLAPAHRRRSYGVGDPKSDLTLKNLEVNEIFGDDRRIGKLESLHKLGEKMRDEDAMSSTLKRRMYRKMRKVKLGATSENRVAEFFEDLAFVENDYAWGIFRENP</sequence>
<protein>
    <submittedName>
        <fullName evidence="1">O-acyltransferase</fullName>
    </submittedName>
</protein>
<dbReference type="Proteomes" id="UP001604277">
    <property type="component" value="Unassembled WGS sequence"/>
</dbReference>